<dbReference type="EMBL" id="KZ824296">
    <property type="protein sequence ID" value="RAL10308.1"/>
    <property type="molecule type" value="Genomic_DNA"/>
</dbReference>
<dbReference type="GeneID" id="37203459"/>
<sequence length="324" mass="36370">MSLPSNGRRKVCNRKPVSSCQEKETETTGTISPPSQPNSESPQAPSTAAPDPAAFPTTGALPPIPLPSRFSIEQITIPAEKANAIEEIQNTTIYSNDNRTHPSPFRTQTMWIKDATYVTRVEWMGPGTRELRGDEWETVCMVELCGQFRYVRDEVRSINHHQPLFGYIRRGASVQLFSESLREEEEEEEQVADSSRSTDSGSHGDDDMTLERYHFDGRSTFEWYDDLLVVCRPWLLGIPAQEFTARQAEWCRGFPAAEGNAGDGGGGPAVPDCGDEWLRRLAGGLDGVILYLESLLRGEVEDVDLHRTEEMTTFPLLWLSELWM</sequence>
<feature type="compositionally biased region" description="Low complexity" evidence="1">
    <location>
        <begin position="37"/>
        <end position="60"/>
    </location>
</feature>
<dbReference type="VEuPathDB" id="FungiDB:BO97DRAFT_456467"/>
<name>A0A395HU08_ASPHC</name>
<gene>
    <name evidence="2" type="ORF">BO97DRAFT_456467</name>
</gene>
<protein>
    <submittedName>
        <fullName evidence="2">Uncharacterized protein</fullName>
    </submittedName>
</protein>
<evidence type="ECO:0000256" key="1">
    <source>
        <dbReference type="SAM" id="MobiDB-lite"/>
    </source>
</evidence>
<feature type="region of interest" description="Disordered" evidence="1">
    <location>
        <begin position="180"/>
        <end position="208"/>
    </location>
</feature>
<feature type="compositionally biased region" description="Acidic residues" evidence="1">
    <location>
        <begin position="182"/>
        <end position="191"/>
    </location>
</feature>
<evidence type="ECO:0000313" key="3">
    <source>
        <dbReference type="Proteomes" id="UP000248961"/>
    </source>
</evidence>
<dbReference type="RefSeq" id="XP_025549462.1">
    <property type="nucleotide sequence ID" value="XM_025699170.1"/>
</dbReference>
<feature type="region of interest" description="Disordered" evidence="1">
    <location>
        <begin position="1"/>
        <end position="67"/>
    </location>
</feature>
<evidence type="ECO:0000313" key="2">
    <source>
        <dbReference type="EMBL" id="RAL10308.1"/>
    </source>
</evidence>
<reference evidence="2 3" key="1">
    <citation type="submission" date="2018-02" db="EMBL/GenBank/DDBJ databases">
        <title>The genomes of Aspergillus section Nigri reveals drivers in fungal speciation.</title>
        <authorList>
            <consortium name="DOE Joint Genome Institute"/>
            <person name="Vesth T.C."/>
            <person name="Nybo J."/>
            <person name="Theobald S."/>
            <person name="Brandl J."/>
            <person name="Frisvad J.C."/>
            <person name="Nielsen K.F."/>
            <person name="Lyhne E.K."/>
            <person name="Kogle M.E."/>
            <person name="Kuo A."/>
            <person name="Riley R."/>
            <person name="Clum A."/>
            <person name="Nolan M."/>
            <person name="Lipzen A."/>
            <person name="Salamov A."/>
            <person name="Henrissat B."/>
            <person name="Wiebenga A."/>
            <person name="De vries R.P."/>
            <person name="Grigoriev I.V."/>
            <person name="Mortensen U.H."/>
            <person name="Andersen M.R."/>
            <person name="Baker S.E."/>
        </authorList>
    </citation>
    <scope>NUCLEOTIDE SEQUENCE [LARGE SCALE GENOMIC DNA]</scope>
    <source>
        <strain evidence="2 3">CBS 101889</strain>
    </source>
</reference>
<dbReference type="Proteomes" id="UP000248961">
    <property type="component" value="Unassembled WGS sequence"/>
</dbReference>
<proteinExistence type="predicted"/>
<organism evidence="2 3">
    <name type="scientific">Aspergillus homomorphus (strain CBS 101889)</name>
    <dbReference type="NCBI Taxonomy" id="1450537"/>
    <lineage>
        <taxon>Eukaryota</taxon>
        <taxon>Fungi</taxon>
        <taxon>Dikarya</taxon>
        <taxon>Ascomycota</taxon>
        <taxon>Pezizomycotina</taxon>
        <taxon>Eurotiomycetes</taxon>
        <taxon>Eurotiomycetidae</taxon>
        <taxon>Eurotiales</taxon>
        <taxon>Aspergillaceae</taxon>
        <taxon>Aspergillus</taxon>
        <taxon>Aspergillus subgen. Circumdati</taxon>
    </lineage>
</organism>
<keyword evidence="3" id="KW-1185">Reference proteome</keyword>
<feature type="compositionally biased region" description="Polar residues" evidence="1">
    <location>
        <begin position="192"/>
        <end position="201"/>
    </location>
</feature>
<dbReference type="AlphaFoldDB" id="A0A395HU08"/>
<accession>A0A395HU08</accession>